<dbReference type="Gene3D" id="3.30.40.10">
    <property type="entry name" value="Zinc/RING finger domain, C3HC4 (zinc finger)"/>
    <property type="match status" value="1"/>
</dbReference>
<feature type="compositionally biased region" description="Low complexity" evidence="9">
    <location>
        <begin position="181"/>
        <end position="193"/>
    </location>
</feature>
<evidence type="ECO:0000256" key="4">
    <source>
        <dbReference type="ARBA" id="ARBA00022723"/>
    </source>
</evidence>
<dbReference type="PANTHER" id="PTHR22937:SF65">
    <property type="entry name" value="E3 UBIQUITIN-PROTEIN LIGASE ARK2C"/>
    <property type="match status" value="1"/>
</dbReference>
<dbReference type="GO" id="GO:0008270">
    <property type="term" value="F:zinc ion binding"/>
    <property type="evidence" value="ECO:0007669"/>
    <property type="project" value="UniProtKB-KW"/>
</dbReference>
<dbReference type="AlphaFoldDB" id="A0A8S2SKA6"/>
<evidence type="ECO:0000256" key="6">
    <source>
        <dbReference type="ARBA" id="ARBA00022786"/>
    </source>
</evidence>
<evidence type="ECO:0000313" key="12">
    <source>
        <dbReference type="Proteomes" id="UP000681720"/>
    </source>
</evidence>
<evidence type="ECO:0000313" key="11">
    <source>
        <dbReference type="EMBL" id="CAF4228323.1"/>
    </source>
</evidence>
<evidence type="ECO:0000256" key="8">
    <source>
        <dbReference type="PROSITE-ProRule" id="PRU00175"/>
    </source>
</evidence>
<evidence type="ECO:0000256" key="9">
    <source>
        <dbReference type="SAM" id="MobiDB-lite"/>
    </source>
</evidence>
<evidence type="ECO:0000259" key="10">
    <source>
        <dbReference type="PROSITE" id="PS50089"/>
    </source>
</evidence>
<dbReference type="InterPro" id="IPR001841">
    <property type="entry name" value="Znf_RING"/>
</dbReference>
<dbReference type="EC" id="2.3.2.27" evidence="2"/>
<sequence>QQQQQQQQQQSRPITYYPTLYSNQQQYHHHQQQQTVAATTPSVPPTYPRQLLSSRRYPLPTSIPTNSSCSCSHRIPNTSTVITPSNGSNSSISPFLVYPPNQTSNVIPTLTATTQQTVALAAAAASAVALASLPQVSPVQHLHFHHHHHNHNPAHLRHQYRQQLTSELRRQRLSSFQYQTASSSSSSSASSSSPATTTILTANQQLHAILTHPTTTTNNNNHNNIHAHLTIQPTTTVTSSANTYNLTLGTNNPSMHVAINTTTQNNQWSSTPLLFRPFRNPLLLRSHHHHHHHHHPFLNSERAEHVVEELLRMEEQLNGLNNGGNIGANQEHINARTLSYKYEKQTISIDEKCTICLCEFDLNDDVRRLPCMHLFHIECVDRWLTQSKRCPICRIDIDFRGDFGDYVC</sequence>
<protein>
    <recommendedName>
        <fullName evidence="2">RING-type E3 ubiquitin transferase</fullName>
        <ecNumber evidence="2">2.3.2.27</ecNumber>
    </recommendedName>
</protein>
<gene>
    <name evidence="11" type="ORF">GIL414_LOCUS22721</name>
</gene>
<dbReference type="EMBL" id="CAJOBJ010023321">
    <property type="protein sequence ID" value="CAF4228323.1"/>
    <property type="molecule type" value="Genomic_DNA"/>
</dbReference>
<feature type="domain" description="RING-type" evidence="10">
    <location>
        <begin position="353"/>
        <end position="394"/>
    </location>
</feature>
<evidence type="ECO:0000256" key="3">
    <source>
        <dbReference type="ARBA" id="ARBA00022679"/>
    </source>
</evidence>
<dbReference type="Pfam" id="PF13639">
    <property type="entry name" value="zf-RING_2"/>
    <property type="match status" value="1"/>
</dbReference>
<dbReference type="CDD" id="cd16474">
    <property type="entry name" value="RING-H2_RNF111-like"/>
    <property type="match status" value="1"/>
</dbReference>
<keyword evidence="4" id="KW-0479">Metal-binding</keyword>
<dbReference type="InterPro" id="IPR045191">
    <property type="entry name" value="MBR1/2-like"/>
</dbReference>
<dbReference type="SUPFAM" id="SSF57850">
    <property type="entry name" value="RING/U-box"/>
    <property type="match status" value="1"/>
</dbReference>
<reference evidence="11" key="1">
    <citation type="submission" date="2021-02" db="EMBL/GenBank/DDBJ databases">
        <authorList>
            <person name="Nowell W R."/>
        </authorList>
    </citation>
    <scope>NUCLEOTIDE SEQUENCE</scope>
</reference>
<organism evidence="11 12">
    <name type="scientific">Rotaria magnacalcarata</name>
    <dbReference type="NCBI Taxonomy" id="392030"/>
    <lineage>
        <taxon>Eukaryota</taxon>
        <taxon>Metazoa</taxon>
        <taxon>Spiralia</taxon>
        <taxon>Gnathifera</taxon>
        <taxon>Rotifera</taxon>
        <taxon>Eurotatoria</taxon>
        <taxon>Bdelloidea</taxon>
        <taxon>Philodinida</taxon>
        <taxon>Philodinidae</taxon>
        <taxon>Rotaria</taxon>
    </lineage>
</organism>
<evidence type="ECO:0000256" key="1">
    <source>
        <dbReference type="ARBA" id="ARBA00000900"/>
    </source>
</evidence>
<keyword evidence="5 8" id="KW-0863">Zinc-finger</keyword>
<comment type="catalytic activity">
    <reaction evidence="1">
        <text>S-ubiquitinyl-[E2 ubiquitin-conjugating enzyme]-L-cysteine + [acceptor protein]-L-lysine = [E2 ubiquitin-conjugating enzyme]-L-cysteine + N(6)-ubiquitinyl-[acceptor protein]-L-lysine.</text>
        <dbReference type="EC" id="2.3.2.27"/>
    </reaction>
</comment>
<evidence type="ECO:0000256" key="2">
    <source>
        <dbReference type="ARBA" id="ARBA00012483"/>
    </source>
</evidence>
<name>A0A8S2SKA6_9BILA</name>
<dbReference type="GO" id="GO:0061630">
    <property type="term" value="F:ubiquitin protein ligase activity"/>
    <property type="evidence" value="ECO:0007669"/>
    <property type="project" value="UniProtKB-EC"/>
</dbReference>
<dbReference type="GO" id="GO:0005634">
    <property type="term" value="C:nucleus"/>
    <property type="evidence" value="ECO:0007669"/>
    <property type="project" value="TreeGrafter"/>
</dbReference>
<dbReference type="PROSITE" id="PS50089">
    <property type="entry name" value="ZF_RING_2"/>
    <property type="match status" value="1"/>
</dbReference>
<proteinExistence type="predicted"/>
<evidence type="ECO:0000256" key="7">
    <source>
        <dbReference type="ARBA" id="ARBA00022833"/>
    </source>
</evidence>
<feature type="compositionally biased region" description="Low complexity" evidence="9">
    <location>
        <begin position="32"/>
        <end position="41"/>
    </location>
</feature>
<feature type="region of interest" description="Disordered" evidence="9">
    <location>
        <begin position="25"/>
        <end position="56"/>
    </location>
</feature>
<feature type="region of interest" description="Disordered" evidence="9">
    <location>
        <begin position="175"/>
        <end position="196"/>
    </location>
</feature>
<dbReference type="PANTHER" id="PTHR22937">
    <property type="entry name" value="E3 UBIQUITIN-PROTEIN LIGASE RNF165"/>
    <property type="match status" value="1"/>
</dbReference>
<comment type="caution">
    <text evidence="11">The sequence shown here is derived from an EMBL/GenBank/DDBJ whole genome shotgun (WGS) entry which is preliminary data.</text>
</comment>
<dbReference type="InterPro" id="IPR013083">
    <property type="entry name" value="Znf_RING/FYVE/PHD"/>
</dbReference>
<keyword evidence="3" id="KW-0808">Transferase</keyword>
<feature type="non-terminal residue" evidence="11">
    <location>
        <position position="408"/>
    </location>
</feature>
<keyword evidence="6" id="KW-0833">Ubl conjugation pathway</keyword>
<accession>A0A8S2SKA6</accession>
<dbReference type="SMART" id="SM00184">
    <property type="entry name" value="RING"/>
    <property type="match status" value="1"/>
</dbReference>
<dbReference type="Proteomes" id="UP000681720">
    <property type="component" value="Unassembled WGS sequence"/>
</dbReference>
<evidence type="ECO:0000256" key="5">
    <source>
        <dbReference type="ARBA" id="ARBA00022771"/>
    </source>
</evidence>
<keyword evidence="7" id="KW-0862">Zinc</keyword>